<evidence type="ECO:0000256" key="1">
    <source>
        <dbReference type="RuleBase" id="RU003860"/>
    </source>
</evidence>
<organism evidence="2 3">
    <name type="scientific">Aromatoleum aromaticum (strain DSM 19018 / LMG 30748 / EbN1)</name>
    <name type="common">Azoarcus sp. (strain EbN1)</name>
    <dbReference type="NCBI Taxonomy" id="76114"/>
    <lineage>
        <taxon>Bacteria</taxon>
        <taxon>Pseudomonadati</taxon>
        <taxon>Pseudomonadota</taxon>
        <taxon>Betaproteobacteria</taxon>
        <taxon>Rhodocyclales</taxon>
        <taxon>Rhodocyclaceae</taxon>
        <taxon>Aromatoleum</taxon>
    </lineage>
</organism>
<keyword evidence="3" id="KW-1185">Reference proteome</keyword>
<dbReference type="Proteomes" id="UP000006552">
    <property type="component" value="Chromosome"/>
</dbReference>
<accession>Q5NYM4</accession>
<evidence type="ECO:0000313" key="2">
    <source>
        <dbReference type="EMBL" id="CAI09840.1"/>
    </source>
</evidence>
<dbReference type="GO" id="GO:0016226">
    <property type="term" value="P:iron-sulfur cluster assembly"/>
    <property type="evidence" value="ECO:0007669"/>
    <property type="project" value="TreeGrafter"/>
</dbReference>
<dbReference type="HOGENOM" id="CLU_109462_2_1_4"/>
<dbReference type="OrthoDB" id="5296536at2"/>
<proteinExistence type="inferred from homology"/>
<dbReference type="AlphaFoldDB" id="Q5NYM4"/>
<name>Q5NYM4_AROAE</name>
<dbReference type="eggNOG" id="COG0271">
    <property type="taxonomic scope" value="Bacteria"/>
</dbReference>
<gene>
    <name evidence="2" type="primary">bolA</name>
    <name evidence="2" type="ORF">ebD120</name>
</gene>
<evidence type="ECO:0000313" key="3">
    <source>
        <dbReference type="Proteomes" id="UP000006552"/>
    </source>
</evidence>
<dbReference type="STRING" id="76114.ebD120"/>
<dbReference type="SUPFAM" id="SSF82657">
    <property type="entry name" value="BolA-like"/>
    <property type="match status" value="1"/>
</dbReference>
<dbReference type="Gene3D" id="3.30.300.90">
    <property type="entry name" value="BolA-like"/>
    <property type="match status" value="1"/>
</dbReference>
<dbReference type="PANTHER" id="PTHR46230:SF7">
    <property type="entry name" value="BOLA-LIKE PROTEIN 1"/>
    <property type="match status" value="1"/>
</dbReference>
<dbReference type="EMBL" id="CR555306">
    <property type="protein sequence ID" value="CAI09840.1"/>
    <property type="molecule type" value="Genomic_DNA"/>
</dbReference>
<dbReference type="RefSeq" id="WP_011239493.1">
    <property type="nucleotide sequence ID" value="NC_006513.1"/>
</dbReference>
<reference evidence="2 3" key="1">
    <citation type="journal article" date="2005" name="Arch. Microbiol.">
        <title>The genome sequence of an anaerobic aromatic-degrading denitrifying bacterium, strain EbN1.</title>
        <authorList>
            <person name="Rabus R."/>
            <person name="Kube M."/>
            <person name="Heider J."/>
            <person name="Beck A."/>
            <person name="Heitmann K."/>
            <person name="Widdel F."/>
            <person name="Reinhardt R."/>
        </authorList>
    </citation>
    <scope>NUCLEOTIDE SEQUENCE [LARGE SCALE GENOMIC DNA]</scope>
    <source>
        <strain evidence="2 3">EbN1</strain>
    </source>
</reference>
<dbReference type="PANTHER" id="PTHR46230">
    <property type="match status" value="1"/>
</dbReference>
<protein>
    <submittedName>
        <fullName evidence="2">Stress-induced morphogen BolA</fullName>
    </submittedName>
</protein>
<dbReference type="PIRSF" id="PIRSF003113">
    <property type="entry name" value="BolA"/>
    <property type="match status" value="1"/>
</dbReference>
<dbReference type="InterPro" id="IPR002634">
    <property type="entry name" value="BolA"/>
</dbReference>
<comment type="similarity">
    <text evidence="1">Belongs to the BolA/IbaG family.</text>
</comment>
<dbReference type="InterPro" id="IPR036065">
    <property type="entry name" value="BolA-like_sf"/>
</dbReference>
<dbReference type="Pfam" id="PF01722">
    <property type="entry name" value="BolA"/>
    <property type="match status" value="1"/>
</dbReference>
<sequence length="87" mass="9437">MTTIDQIRERLAVLDPVSVEIDDDSALHAGHAGARSGGGHYRLTIVAECFQGKNTVARHRLVYDALGDLMRTRVHALAVRALTADEA</sequence>
<dbReference type="KEGG" id="eba:ebD120"/>